<keyword evidence="4" id="KW-1185">Reference proteome</keyword>
<keyword evidence="2" id="KW-1133">Transmembrane helix</keyword>
<dbReference type="Proteomes" id="UP000460626">
    <property type="component" value="Unassembled WGS sequence"/>
</dbReference>
<evidence type="ECO:0000256" key="2">
    <source>
        <dbReference type="SAM" id="Phobius"/>
    </source>
</evidence>
<name>A0A845A307_9SPHN</name>
<dbReference type="AlphaFoldDB" id="A0A845A307"/>
<protein>
    <submittedName>
        <fullName evidence="3">Uncharacterized protein</fullName>
    </submittedName>
</protein>
<accession>A0A845A307</accession>
<feature type="region of interest" description="Disordered" evidence="1">
    <location>
        <begin position="44"/>
        <end position="69"/>
    </location>
</feature>
<keyword evidence="2" id="KW-0812">Transmembrane</keyword>
<evidence type="ECO:0000256" key="1">
    <source>
        <dbReference type="SAM" id="MobiDB-lite"/>
    </source>
</evidence>
<gene>
    <name evidence="3" type="ORF">GRI62_00060</name>
</gene>
<proteinExistence type="predicted"/>
<dbReference type="RefSeq" id="WP_131451414.1">
    <property type="nucleotide sequence ID" value="NZ_BMJK01000001.1"/>
</dbReference>
<comment type="caution">
    <text evidence="3">The sequence shown here is derived from an EMBL/GenBank/DDBJ whole genome shotgun (WGS) entry which is preliminary data.</text>
</comment>
<evidence type="ECO:0000313" key="4">
    <source>
        <dbReference type="Proteomes" id="UP000460626"/>
    </source>
</evidence>
<organism evidence="3 4">
    <name type="scientific">Aurantiacibacter arachoides</name>
    <dbReference type="NCBI Taxonomy" id="1850444"/>
    <lineage>
        <taxon>Bacteria</taxon>
        <taxon>Pseudomonadati</taxon>
        <taxon>Pseudomonadota</taxon>
        <taxon>Alphaproteobacteria</taxon>
        <taxon>Sphingomonadales</taxon>
        <taxon>Erythrobacteraceae</taxon>
        <taxon>Aurantiacibacter</taxon>
    </lineage>
</organism>
<reference evidence="3 4" key="1">
    <citation type="submission" date="2019-12" db="EMBL/GenBank/DDBJ databases">
        <title>Genomic-based taxomic classification of the family Erythrobacteraceae.</title>
        <authorList>
            <person name="Xu L."/>
        </authorList>
    </citation>
    <scope>NUCLEOTIDE SEQUENCE [LARGE SCALE GENOMIC DNA]</scope>
    <source>
        <strain evidence="3 4">RC4-10-4</strain>
    </source>
</reference>
<sequence length="69" mass="7323">MAAGPDSSPTGRPDVIDIFSILLTHGLILLVGWRLLTRADLDAEDGADETQARPWLAGQADRPKTGPDA</sequence>
<keyword evidence="2" id="KW-0472">Membrane</keyword>
<dbReference type="EMBL" id="WTYH01000001">
    <property type="protein sequence ID" value="MXO91999.1"/>
    <property type="molecule type" value="Genomic_DNA"/>
</dbReference>
<feature type="transmembrane region" description="Helical" evidence="2">
    <location>
        <begin position="15"/>
        <end position="36"/>
    </location>
</feature>
<evidence type="ECO:0000313" key="3">
    <source>
        <dbReference type="EMBL" id="MXO91999.1"/>
    </source>
</evidence>